<keyword evidence="2" id="KW-1185">Reference proteome</keyword>
<dbReference type="RefSeq" id="WP_116775831.1">
    <property type="nucleotide sequence ID" value="NZ_QDKG01000003.1"/>
</dbReference>
<evidence type="ECO:0000313" key="2">
    <source>
        <dbReference type="Proteomes" id="UP000245627"/>
    </source>
</evidence>
<comment type="caution">
    <text evidence="1">The sequence shown here is derived from an EMBL/GenBank/DDBJ whole genome shotgun (WGS) entry which is preliminary data.</text>
</comment>
<evidence type="ECO:0008006" key="3">
    <source>
        <dbReference type="Google" id="ProtNLM"/>
    </source>
</evidence>
<accession>A0A2T8HIW0</accession>
<proteinExistence type="predicted"/>
<name>A0A2T8HIW0_9SPHI</name>
<dbReference type="Proteomes" id="UP000245627">
    <property type="component" value="Unassembled WGS sequence"/>
</dbReference>
<dbReference type="OrthoDB" id="625456at2"/>
<organism evidence="1 2">
    <name type="scientific">Sphingobacterium corticibacter</name>
    <dbReference type="NCBI Taxonomy" id="2171749"/>
    <lineage>
        <taxon>Bacteria</taxon>
        <taxon>Pseudomonadati</taxon>
        <taxon>Bacteroidota</taxon>
        <taxon>Sphingobacteriia</taxon>
        <taxon>Sphingobacteriales</taxon>
        <taxon>Sphingobacteriaceae</taxon>
        <taxon>Sphingobacterium</taxon>
    </lineage>
</organism>
<evidence type="ECO:0000313" key="1">
    <source>
        <dbReference type="EMBL" id="PVH25242.1"/>
    </source>
</evidence>
<dbReference type="AlphaFoldDB" id="A0A2T8HIW0"/>
<reference evidence="1 2" key="1">
    <citation type="submission" date="2018-04" db="EMBL/GenBank/DDBJ databases">
        <title>Sphingobacterium cortibacter sp. nov.</title>
        <authorList>
            <person name="Li Y."/>
        </authorList>
    </citation>
    <scope>NUCLEOTIDE SEQUENCE [LARGE SCALE GENOMIC DNA]</scope>
    <source>
        <strain evidence="1 2">2c-3</strain>
    </source>
</reference>
<sequence length="381" mass="43421">MPNYFLPAVKYIVLSLVCFILSKPLIAQDSLQVRLGGALRFNYLYNSWDQQQRDQGGAILYDVLLLNVKAAYKNVLLDAEYRQYAASFGGGFLKHAWMGYEFREGEQIQVGLASVPFGLQPYASNNWFFNIGYYVGLEDNYDMGIRYLRRKEHWDYDIAFFKNAETLDVGGDVELSYSRFAYDVVGRNKKNNQVNGNLVYKTLGTVKQRIGISGQYGGIYNMDTQDVGNHYAGALAYEADYRKWNLKASFVHAVMNPRNAEGESNEVIEMAAYGSAYEVATNFNLYTFGVSRRMDINRGILKQLTAYNDFGYMQKARRAFENSYMNVTGVRANIGPVITYVEYAAGYNHSWFGGNFVDDFSRGNPDAKLQGRFNINLGYYF</sequence>
<dbReference type="SUPFAM" id="SSF56935">
    <property type="entry name" value="Porins"/>
    <property type="match status" value="1"/>
</dbReference>
<dbReference type="EMBL" id="QDKG01000003">
    <property type="protein sequence ID" value="PVH25242.1"/>
    <property type="molecule type" value="Genomic_DNA"/>
</dbReference>
<gene>
    <name evidence="1" type="ORF">DC487_09980</name>
</gene>
<protein>
    <recommendedName>
        <fullName evidence="3">Porin</fullName>
    </recommendedName>
</protein>